<dbReference type="Pfam" id="PF13006">
    <property type="entry name" value="Nterm_IS4"/>
    <property type="match status" value="1"/>
</dbReference>
<keyword evidence="5" id="KW-1185">Reference proteome</keyword>
<dbReference type="InterPro" id="IPR024473">
    <property type="entry name" value="Transposases_IS4_N"/>
</dbReference>
<evidence type="ECO:0000259" key="2">
    <source>
        <dbReference type="Pfam" id="PF01609"/>
    </source>
</evidence>
<feature type="domain" description="Transposase IS4-like" evidence="2">
    <location>
        <begin position="152"/>
        <end position="355"/>
    </location>
</feature>
<name>A0A432MQT3_9BACT</name>
<dbReference type="AlphaFoldDB" id="A0A432MQT3"/>
<feature type="domain" description="Transposase IS4 N-terminal" evidence="3">
    <location>
        <begin position="40"/>
        <end position="127"/>
    </location>
</feature>
<protein>
    <submittedName>
        <fullName evidence="4">IS4 family transposase</fullName>
    </submittedName>
</protein>
<reference evidence="4 5" key="1">
    <citation type="submission" date="2018-12" db="EMBL/GenBank/DDBJ databases">
        <authorList>
            <person name="Toschakov S.V."/>
        </authorList>
    </citation>
    <scope>NUCLEOTIDE SEQUENCE [LARGE SCALE GENOMIC DNA]</scope>
    <source>
        <strain evidence="4 5">GM2012</strain>
    </source>
</reference>
<dbReference type="EMBL" id="RYZH01000002">
    <property type="protein sequence ID" value="RUL89497.1"/>
    <property type="molecule type" value="Genomic_DNA"/>
</dbReference>
<dbReference type="SUPFAM" id="SSF53098">
    <property type="entry name" value="Ribonuclease H-like"/>
    <property type="match status" value="1"/>
</dbReference>
<sequence>MWDQSKIHERSAVVNAYLARHPRSSPRTSPATPRWPTRPLAGLDQVIRPEDIRQSLTATGRVNKSDCVLTFEVILRVVLAMGLLTDLPIRQVFKHARRLLPGEESPGRSNLCMARRRLGVAPVRHLFGRVVRPLAPPETPGAFYHGLRLMGIDGVVLDVPDSAANAAAFGRPSAGPRGDGAFPQVKKLSLVELGTHVEVAFVVKPCHSDERATVAGLLRHLGPGMLLLLDRAFFSYYRWRQLEARGAKLFARVVRSMILRPVRVLADGSYLAKVYRRPYDRLKDRDGILVRVIRYTLDDPQRVGHGEEHVLITDLLDEAAHPAMELIILYHERWEEELVFDEQKTHQDPRRATKPAQLRSETPAGVIQEIYALSLGHFVIRSLMFEAAATAGLDPDALSFTGCFQILKCRLPECDSKAPASFEAWYRGVLWEMQTERTDPRRNRINPRVIKRKMSKWKKERPEHRHLPPLRKAFPEAVVMRR</sequence>
<dbReference type="GO" id="GO:0003677">
    <property type="term" value="F:DNA binding"/>
    <property type="evidence" value="ECO:0007669"/>
    <property type="project" value="InterPro"/>
</dbReference>
<dbReference type="InterPro" id="IPR012337">
    <property type="entry name" value="RNaseH-like_sf"/>
</dbReference>
<feature type="compositionally biased region" description="Low complexity" evidence="1">
    <location>
        <begin position="25"/>
        <end position="39"/>
    </location>
</feature>
<dbReference type="PANTHER" id="PTHR37529:SF1">
    <property type="entry name" value="TRANSPOSASE INSG FOR INSERTION SEQUENCE ELEMENT IS4-RELATED"/>
    <property type="match status" value="1"/>
</dbReference>
<evidence type="ECO:0000313" key="4">
    <source>
        <dbReference type="EMBL" id="RUL89497.1"/>
    </source>
</evidence>
<dbReference type="PANTHER" id="PTHR37529">
    <property type="entry name" value="TRANSPOSASE INSG FOR INSERTION SEQUENCE ELEMENT IS4-RELATED"/>
    <property type="match status" value="1"/>
</dbReference>
<gene>
    <name evidence="4" type="ORF">TsocGM_01630</name>
</gene>
<accession>A0A432MQT3</accession>
<dbReference type="NCBIfam" id="NF033592">
    <property type="entry name" value="transpos_IS4_1"/>
    <property type="match status" value="1"/>
</dbReference>
<dbReference type="GO" id="GO:0004803">
    <property type="term" value="F:transposase activity"/>
    <property type="evidence" value="ECO:0007669"/>
    <property type="project" value="InterPro"/>
</dbReference>
<evidence type="ECO:0000256" key="1">
    <source>
        <dbReference type="SAM" id="MobiDB-lite"/>
    </source>
</evidence>
<feature type="region of interest" description="Disordered" evidence="1">
    <location>
        <begin position="18"/>
        <end position="39"/>
    </location>
</feature>
<proteinExistence type="predicted"/>
<evidence type="ECO:0000259" key="3">
    <source>
        <dbReference type="Pfam" id="PF13006"/>
    </source>
</evidence>
<dbReference type="Proteomes" id="UP000280296">
    <property type="component" value="Unassembled WGS sequence"/>
</dbReference>
<dbReference type="InterPro" id="IPR047952">
    <property type="entry name" value="Transpos_IS4"/>
</dbReference>
<organism evidence="4 5">
    <name type="scientific">Tautonia sociabilis</name>
    <dbReference type="NCBI Taxonomy" id="2080755"/>
    <lineage>
        <taxon>Bacteria</taxon>
        <taxon>Pseudomonadati</taxon>
        <taxon>Planctomycetota</taxon>
        <taxon>Planctomycetia</taxon>
        <taxon>Isosphaerales</taxon>
        <taxon>Isosphaeraceae</taxon>
        <taxon>Tautonia</taxon>
    </lineage>
</organism>
<evidence type="ECO:0000313" key="5">
    <source>
        <dbReference type="Proteomes" id="UP000280296"/>
    </source>
</evidence>
<dbReference type="GO" id="GO:0006313">
    <property type="term" value="P:DNA transposition"/>
    <property type="evidence" value="ECO:0007669"/>
    <property type="project" value="InterPro"/>
</dbReference>
<reference evidence="4 5" key="2">
    <citation type="submission" date="2019-01" db="EMBL/GenBank/DDBJ databases">
        <title>Tautonia sociabilis, a novel thermotolerant planctomycete of Isosphaeraceae family, isolated from a 4000 m deep subterranean habitat.</title>
        <authorList>
            <person name="Kovaleva O.L."/>
            <person name="Elcheninov A.G."/>
            <person name="Van Heerden E."/>
            <person name="Toshchakov S.V."/>
            <person name="Novikov A."/>
            <person name="Bonch-Osmolovskaya E.A."/>
            <person name="Kublanov I.V."/>
        </authorList>
    </citation>
    <scope>NUCLEOTIDE SEQUENCE [LARGE SCALE GENOMIC DNA]</scope>
    <source>
        <strain evidence="4 5">GM2012</strain>
    </source>
</reference>
<dbReference type="Pfam" id="PF01609">
    <property type="entry name" value="DDE_Tnp_1"/>
    <property type="match status" value="1"/>
</dbReference>
<comment type="caution">
    <text evidence="4">The sequence shown here is derived from an EMBL/GenBank/DDBJ whole genome shotgun (WGS) entry which is preliminary data.</text>
</comment>
<dbReference type="InterPro" id="IPR002559">
    <property type="entry name" value="Transposase_11"/>
</dbReference>